<evidence type="ECO:0000256" key="1">
    <source>
        <dbReference type="ARBA" id="ARBA00022737"/>
    </source>
</evidence>
<dbReference type="GeneID" id="8849237"/>
<protein>
    <submittedName>
        <fullName evidence="4">Predicted protein</fullName>
    </submittedName>
</protein>
<dbReference type="InterPro" id="IPR050498">
    <property type="entry name" value="Ycf3"/>
</dbReference>
<dbReference type="KEGG" id="ngr:NAEGRDRAFT_46871"/>
<dbReference type="AlphaFoldDB" id="D2V5N6"/>
<dbReference type="PROSITE" id="PS50005">
    <property type="entry name" value="TPR"/>
    <property type="match status" value="3"/>
</dbReference>
<dbReference type="Gene3D" id="1.25.40.10">
    <property type="entry name" value="Tetratricopeptide repeat domain"/>
    <property type="match status" value="3"/>
</dbReference>
<feature type="repeat" description="TPR" evidence="3">
    <location>
        <begin position="276"/>
        <end position="309"/>
    </location>
</feature>
<keyword evidence="1" id="KW-0677">Repeat</keyword>
<dbReference type="PANTHER" id="PTHR44858">
    <property type="entry name" value="TETRATRICOPEPTIDE REPEAT PROTEIN 6"/>
    <property type="match status" value="1"/>
</dbReference>
<feature type="repeat" description="TPR" evidence="3">
    <location>
        <begin position="110"/>
        <end position="143"/>
    </location>
</feature>
<sequence>MKRQSLRVFSSSLSVLVGRTNINNSRITLLKSNNILPSSVRRGFSSTCMVKAREIKLNSFLKEVKKKASDEEELEVDLVKQFEENKNLIVDEKPQATTVVTKQRVFDKSFDEMFNEGEDYLEKRVLHKASEAFSDCIEMKPNNYLPYLQRSKTYLLKGEHALALNDMDKCMEILNEYPDNDMTKQSKIDILHNRAVYYFEHEKYSDAEKNYYESVGFYDAIEQKNVKVKKVYSESLNNLGFLLLERSAAEEALEIFEKSLEIRLSEPELSSEKEISKIYFNIARAHEKSGNFAKSIEFTSKFLETNPDNYSANLLLAKTLNKIGQFEKSIQACDACYNILQKVSTEDLGKTELKRHKKNISFILLLKGNNYLEKNDIDNAEKFFMTAVESNRADLQPWFEIPKL</sequence>
<dbReference type="OrthoDB" id="10562937at2759"/>
<dbReference type="InterPro" id="IPR019734">
    <property type="entry name" value="TPR_rpt"/>
</dbReference>
<dbReference type="VEuPathDB" id="AmoebaDB:NAEGRDRAFT_46871"/>
<dbReference type="Proteomes" id="UP000006671">
    <property type="component" value="Unassembled WGS sequence"/>
</dbReference>
<feature type="repeat" description="TPR" evidence="3">
    <location>
        <begin position="233"/>
        <end position="266"/>
    </location>
</feature>
<evidence type="ECO:0000313" key="4">
    <source>
        <dbReference type="EMBL" id="EFC47829.1"/>
    </source>
</evidence>
<evidence type="ECO:0000256" key="3">
    <source>
        <dbReference type="PROSITE-ProRule" id="PRU00339"/>
    </source>
</evidence>
<dbReference type="Pfam" id="PF13374">
    <property type="entry name" value="TPR_10"/>
    <property type="match status" value="1"/>
</dbReference>
<keyword evidence="2 3" id="KW-0802">TPR repeat</keyword>
<dbReference type="Pfam" id="PF13181">
    <property type="entry name" value="TPR_8"/>
    <property type="match status" value="2"/>
</dbReference>
<reference evidence="4 5" key="1">
    <citation type="journal article" date="2010" name="Cell">
        <title>The genome of Naegleria gruberi illuminates early eukaryotic versatility.</title>
        <authorList>
            <person name="Fritz-Laylin L.K."/>
            <person name="Prochnik S.E."/>
            <person name="Ginger M.L."/>
            <person name="Dacks J.B."/>
            <person name="Carpenter M.L."/>
            <person name="Field M.C."/>
            <person name="Kuo A."/>
            <person name="Paredez A."/>
            <person name="Chapman J."/>
            <person name="Pham J."/>
            <person name="Shu S."/>
            <person name="Neupane R."/>
            <person name="Cipriano M."/>
            <person name="Mancuso J."/>
            <person name="Tu H."/>
            <person name="Salamov A."/>
            <person name="Lindquist E."/>
            <person name="Shapiro H."/>
            <person name="Lucas S."/>
            <person name="Grigoriev I.V."/>
            <person name="Cande W.Z."/>
            <person name="Fulton C."/>
            <person name="Rokhsar D.S."/>
            <person name="Dawson S.C."/>
        </authorList>
    </citation>
    <scope>NUCLEOTIDE SEQUENCE [LARGE SCALE GENOMIC DNA]</scope>
    <source>
        <strain evidence="4 5">NEG-M</strain>
    </source>
</reference>
<proteinExistence type="predicted"/>
<accession>D2V5N6</accession>
<dbReference type="RefSeq" id="XP_002680573.1">
    <property type="nucleotide sequence ID" value="XM_002680527.1"/>
</dbReference>
<dbReference type="EMBL" id="GG738853">
    <property type="protein sequence ID" value="EFC47829.1"/>
    <property type="molecule type" value="Genomic_DNA"/>
</dbReference>
<evidence type="ECO:0000313" key="5">
    <source>
        <dbReference type="Proteomes" id="UP000006671"/>
    </source>
</evidence>
<dbReference type="SUPFAM" id="SSF48452">
    <property type="entry name" value="TPR-like"/>
    <property type="match status" value="2"/>
</dbReference>
<dbReference type="InParanoid" id="D2V5N6"/>
<dbReference type="PANTHER" id="PTHR44858:SF1">
    <property type="entry name" value="UDP-N-ACETYLGLUCOSAMINE--PEPTIDE N-ACETYLGLUCOSAMINYLTRANSFERASE SPINDLY-RELATED"/>
    <property type="match status" value="1"/>
</dbReference>
<keyword evidence="5" id="KW-1185">Reference proteome</keyword>
<name>D2V5N6_NAEGR</name>
<dbReference type="SMART" id="SM00028">
    <property type="entry name" value="TPR"/>
    <property type="match status" value="7"/>
</dbReference>
<gene>
    <name evidence="4" type="ORF">NAEGRDRAFT_46871</name>
</gene>
<organism evidence="5">
    <name type="scientific">Naegleria gruberi</name>
    <name type="common">Amoeba</name>
    <dbReference type="NCBI Taxonomy" id="5762"/>
    <lineage>
        <taxon>Eukaryota</taxon>
        <taxon>Discoba</taxon>
        <taxon>Heterolobosea</taxon>
        <taxon>Tetramitia</taxon>
        <taxon>Eutetramitia</taxon>
        <taxon>Vahlkampfiidae</taxon>
        <taxon>Naegleria</taxon>
    </lineage>
</organism>
<evidence type="ECO:0000256" key="2">
    <source>
        <dbReference type="ARBA" id="ARBA00022803"/>
    </source>
</evidence>
<dbReference type="InterPro" id="IPR011990">
    <property type="entry name" value="TPR-like_helical_dom_sf"/>
</dbReference>